<dbReference type="SUPFAM" id="SSF53756">
    <property type="entry name" value="UDP-Glycosyltransferase/glycogen phosphorylase"/>
    <property type="match status" value="1"/>
</dbReference>
<comment type="pathway">
    <text evidence="2">Protein modification; protein glycosylation.</text>
</comment>
<comment type="subcellular location">
    <subcellularLocation>
        <location evidence="1">Golgi apparatus membrane</location>
        <topology evidence="1">Single-pass type II membrane protein</topology>
    </subcellularLocation>
    <subcellularLocation>
        <location evidence="7">Golgi apparatus</location>
        <location evidence="7">Golgi stack membrane</location>
        <topology evidence="7">Single-pass type II membrane protein</topology>
    </subcellularLocation>
</comment>
<evidence type="ECO:0000256" key="3">
    <source>
        <dbReference type="ARBA" id="ARBA00008919"/>
    </source>
</evidence>
<evidence type="ECO:0000256" key="2">
    <source>
        <dbReference type="ARBA" id="ARBA00004922"/>
    </source>
</evidence>
<dbReference type="EC" id="2.4.1.-" evidence="7"/>
<evidence type="ECO:0000313" key="9">
    <source>
        <dbReference type="Proteomes" id="UP000694843"/>
    </source>
</evidence>
<feature type="non-terminal residue" evidence="10">
    <location>
        <position position="1"/>
    </location>
</feature>
<evidence type="ECO:0000256" key="1">
    <source>
        <dbReference type="ARBA" id="ARBA00004323"/>
    </source>
</evidence>
<dbReference type="Proteomes" id="UP000694843">
    <property type="component" value="Unplaced"/>
</dbReference>
<keyword evidence="6 7" id="KW-0333">Golgi apparatus</keyword>
<dbReference type="GeneID" id="108682712"/>
<dbReference type="RefSeq" id="XP_018027429.1">
    <property type="nucleotide sequence ID" value="XM_018171940.2"/>
</dbReference>
<evidence type="ECO:0000256" key="4">
    <source>
        <dbReference type="ARBA" id="ARBA00022676"/>
    </source>
</evidence>
<dbReference type="PANTHER" id="PTHR48438">
    <property type="entry name" value="ALPHA-(1,3)-FUCOSYLTRANSFERASE C-RELATED"/>
    <property type="match status" value="1"/>
</dbReference>
<keyword evidence="7" id="KW-0812">Transmembrane</keyword>
<dbReference type="InterPro" id="IPR038577">
    <property type="entry name" value="GT10-like_C_sf"/>
</dbReference>
<feature type="domain" description="Fucosyltransferase C-terminal" evidence="8">
    <location>
        <begin position="101"/>
        <end position="253"/>
    </location>
</feature>
<gene>
    <name evidence="10" type="primary">LOC108682712</name>
</gene>
<evidence type="ECO:0000256" key="5">
    <source>
        <dbReference type="ARBA" id="ARBA00022679"/>
    </source>
</evidence>
<keyword evidence="5 7" id="KW-0808">Transferase</keyword>
<name>A0A8B7PML0_HYAAZ</name>
<accession>A0A8B7PML0</accession>
<proteinExistence type="inferred from homology"/>
<dbReference type="Gene3D" id="3.40.50.11660">
    <property type="entry name" value="Glycosyl transferase family 10, C-terminal domain"/>
    <property type="match status" value="1"/>
</dbReference>
<dbReference type="KEGG" id="hazt:108682712"/>
<dbReference type="InterPro" id="IPR001503">
    <property type="entry name" value="Glyco_trans_10"/>
</dbReference>
<evidence type="ECO:0000256" key="7">
    <source>
        <dbReference type="RuleBase" id="RU003832"/>
    </source>
</evidence>
<keyword evidence="4 7" id="KW-0328">Glycosyltransferase</keyword>
<dbReference type="UniPathway" id="UPA00378"/>
<dbReference type="InterPro" id="IPR055270">
    <property type="entry name" value="Glyco_tran_10_C"/>
</dbReference>
<dbReference type="GO" id="GO:0032580">
    <property type="term" value="C:Golgi cisterna membrane"/>
    <property type="evidence" value="ECO:0007669"/>
    <property type="project" value="UniProtKB-SubCell"/>
</dbReference>
<dbReference type="OrthoDB" id="6355192at2759"/>
<keyword evidence="9" id="KW-1185">Reference proteome</keyword>
<protein>
    <recommendedName>
        <fullName evidence="7">Fucosyltransferase</fullName>
        <ecNumber evidence="7">2.4.1.-</ecNumber>
    </recommendedName>
</protein>
<evidence type="ECO:0000313" key="10">
    <source>
        <dbReference type="RefSeq" id="XP_018027429.1"/>
    </source>
</evidence>
<evidence type="ECO:0000256" key="6">
    <source>
        <dbReference type="ARBA" id="ARBA00023034"/>
    </source>
</evidence>
<keyword evidence="7" id="KW-0472">Membrane</keyword>
<dbReference type="GO" id="GO:0008417">
    <property type="term" value="F:fucosyltransferase activity"/>
    <property type="evidence" value="ECO:0007669"/>
    <property type="project" value="InterPro"/>
</dbReference>
<dbReference type="GO" id="GO:0000139">
    <property type="term" value="C:Golgi membrane"/>
    <property type="evidence" value="ECO:0007669"/>
    <property type="project" value="UniProtKB-SubCell"/>
</dbReference>
<sequence length="314" mass="35505">GRARRERHGYNGSGGARAVLSHGEYNVPECGLRIGEPPGVYDLKGKRSLKSLMAEGNTGSLGFFNWTATYSQSSNIVVAPRVAALASHVSTTKKFLLKGLKKKLVAWYPPECVTDSGREKMGKKLAGLQVDVYGRCGTEVCPAHGCWQYLSMRYIFYLSFENNLCIDYISDQVWEPLKAGLIPVVYGGANYTRTLPRNSFIDAREHSAANLTSLLIKLSSNSSELGKYHEWRSFFTIENEDFYGQLCSKVHEIRRRPFWSVAVQPAQNLTNNPLHKWWLNVNKCWTDYPRKRVNSYAANVGSVLKFIKKLQMIY</sequence>
<dbReference type="AlphaFoldDB" id="A0A8B7PML0"/>
<dbReference type="PANTHER" id="PTHR48438:SF1">
    <property type="entry name" value="ALPHA-(1,3)-FUCOSYLTRANSFERASE C-RELATED"/>
    <property type="match status" value="1"/>
</dbReference>
<dbReference type="Pfam" id="PF00852">
    <property type="entry name" value="Glyco_transf_10"/>
    <property type="match status" value="1"/>
</dbReference>
<comment type="similarity">
    <text evidence="3 7">Belongs to the glycosyltransferase 10 family.</text>
</comment>
<reference evidence="10" key="1">
    <citation type="submission" date="2025-08" db="UniProtKB">
        <authorList>
            <consortium name="RefSeq"/>
        </authorList>
    </citation>
    <scope>IDENTIFICATION</scope>
    <source>
        <tissue evidence="10">Whole organism</tissue>
    </source>
</reference>
<evidence type="ECO:0000259" key="8">
    <source>
        <dbReference type="Pfam" id="PF00852"/>
    </source>
</evidence>
<organism evidence="9 10">
    <name type="scientific">Hyalella azteca</name>
    <name type="common">Amphipod</name>
    <dbReference type="NCBI Taxonomy" id="294128"/>
    <lineage>
        <taxon>Eukaryota</taxon>
        <taxon>Metazoa</taxon>
        <taxon>Ecdysozoa</taxon>
        <taxon>Arthropoda</taxon>
        <taxon>Crustacea</taxon>
        <taxon>Multicrustacea</taxon>
        <taxon>Malacostraca</taxon>
        <taxon>Eumalacostraca</taxon>
        <taxon>Peracarida</taxon>
        <taxon>Amphipoda</taxon>
        <taxon>Senticaudata</taxon>
        <taxon>Talitrida</taxon>
        <taxon>Talitroidea</taxon>
        <taxon>Hyalellidae</taxon>
        <taxon>Hyalella</taxon>
    </lineage>
</organism>